<dbReference type="InterPro" id="IPR001849">
    <property type="entry name" value="PH_domain"/>
</dbReference>
<feature type="region of interest" description="Disordered" evidence="1">
    <location>
        <begin position="2143"/>
        <end position="2171"/>
    </location>
</feature>
<evidence type="ECO:0000256" key="1">
    <source>
        <dbReference type="SAM" id="MobiDB-lite"/>
    </source>
</evidence>
<dbReference type="SUPFAM" id="SSF50729">
    <property type="entry name" value="PH domain-like"/>
    <property type="match status" value="1"/>
</dbReference>
<dbReference type="SMART" id="SM00015">
    <property type="entry name" value="IQ"/>
    <property type="match status" value="4"/>
</dbReference>
<dbReference type="PROSITE" id="PS50003">
    <property type="entry name" value="PH_DOMAIN"/>
    <property type="match status" value="1"/>
</dbReference>
<evidence type="ECO:0000313" key="4">
    <source>
        <dbReference type="Proteomes" id="UP001165082"/>
    </source>
</evidence>
<feature type="compositionally biased region" description="Basic residues" evidence="1">
    <location>
        <begin position="262"/>
        <end position="275"/>
    </location>
</feature>
<dbReference type="InterPro" id="IPR000048">
    <property type="entry name" value="IQ_motif_EF-hand-BS"/>
</dbReference>
<feature type="region of interest" description="Disordered" evidence="1">
    <location>
        <begin position="219"/>
        <end position="279"/>
    </location>
</feature>
<comment type="caution">
    <text evidence="3">The sequence shown here is derived from an EMBL/GenBank/DDBJ whole genome shotgun (WGS) entry which is preliminary data.</text>
</comment>
<dbReference type="EMBL" id="BRXZ01001337">
    <property type="protein sequence ID" value="GMH68641.1"/>
    <property type="molecule type" value="Genomic_DNA"/>
</dbReference>
<sequence>MTLTGVVYVQTTNVKSDKDGWAEMYCILDPYTKIVSLHPSKTATKCYRALSLENARVIYGGESGRLIKSDRGGKRKLARIHTVEITEPSKHKKIIVHKKHYIATSDKTLTMQWISDISKVIHLGVDQNKKTKLMLEREEDMKRAERASSLIKKIKAKHKKPSEIERARLMKKWKLEEEEKFREEYEKNRVKTPKWAKNFSIDGLISELTAEREAKLAETLKDQEEEEEYEEEEYEEEDKVAVDPNLSTASASSFNSPPPPKKERKKKPKRSKNHSHPSLPFYLSDALADNYQDTREVLYEHSAATYIQRLYRGRLQKRKFLKTLFTQKFQKCARELCYNRKRDLASREIIRWYRGFKYRRTFVYPIEELYCKEKEYELIKVLKQWLNLAPPEITEEQLCALIPKAQYKYSKYIEGTELLKTGRNLLELMNPRYVGKEDKWAADQCFMCGRPQKACGRLLKSLPKDVRRTNLSRKIKDMGALKFQVMDDEDQVLRITRDHTLLVGIAEASLKAMQCRAVGDILRRIWRKDGRTIEPEELPTTLLSIESQCWAKVAQYYRLRGKKSARWAEDAAKICVQVCEMQFGGWTDANGLHLFSDHPSLCIARLHHAHTILDGRIGHRNLKVANKILSDARNALFAWTGAKKARETRLKLSSMKNWKNFVYYMNMWRVVARGLRFLNLRRRSLRHHAISKGSAALAVKRNAKFCGIALGRMYDFAYVSKRTKALNEQAAKHFFNMYARRVLYEWADVTAYRRDVRRRGGLVARNVFEHFRLRSWTTWFSQWWDKEVERRADHHGLRYTLRHYLVRFVRGGRKMKQERLASYEIQKTARRFLVKGRLPTKALRAAALDTFFRGRIGRYLEDCRVEEHVRFRNTDPHLIKVLGVFISEQVRRRGQFFFKTKKLENPIMLNLRKEVKENLLIPKFTQYSFPFPLPSAHMLDKILGDELGVLLRGEGRNGVASSLYSLQYMRECTSSISEHMRLTLTTEAPGVELEVVSHIPYHDLLSWMKTNLPRSSLGFFSNMNSLARHYIRASSFQSKKYFIIDESEIAISKGIGVTKNDFKHLYEKVGQSFVDHPSTKIEGVIATYVPWMLSAALSNVTKMKTGVKRRIENVHESLLSSVSLGTLLENIRGIQNLVRRETGALLMLDRTTDTLFSVSESIRELGYDMGKVQFSNIYPSIKAVCDHLDAFRGGHIRKVVTADGTPKFIYAVVMKLELDSLQDVASFVRGVINEQLVSSKVITDLAKLMRVRRSVYRRIANVARKWKEQLLDEIIDCVGVCEGMNKQRRRAEEFAVASLAVRDAKKFERFERERENYDVALRSQHMKLYVLNQRLSRRIRAESSAVVQENDYLKRVTKSALGALTEAKILMGRREKEMADVWAAREERLNHENEERNQERMANAMREGNRVGTMRAMRHSNTFQVKKTKVSRRCKYYYEKILAKRSKVVKKDLSDSERWDRFATTVLHFLQATIHLKEIVQHRKPQQRYALSVSKLHQVELILEKLLSGARNEKLKDCSSKVKPIDQRMEASKTIMTKQLPGSCKEMNLFRALQLTAKDNANAIKRLQMVEDMKNLGDDALKDKLNMSRVEKRALEVAEASKAFAQKMVENNERAIRRISRINLTLYGGRAKKEKASLFIQAVWNYKIMRNLKFKVRRKHLIILSQNGYRRWHSIRVANALRIQRWLRHIKWGERQMYVVRAEVRDRMRDKLKREKVTKKLKNHYDKIWDVVNARYQYKHRKLPGVILDEKPEIMGGDDILTPRSKRRKNWAEATGGREELNEIEAAHIVVKFMKGLLEKDAGGFLISQQWYGTWVAKRKPNKEQAIVIIQKIIRTQMERWGGLVKFGKRVSHNNALQKRRMKSKNRGKGGLGLKGARPLHEEVPMNIGNVYCPRFWREGEREQQKKDKMRRKLEEAERIRRERRDREGGKGAEKRKGWETFFATLMRSSTNGMIAKLMETKGGVGVGGGEVEKGGKNLAQRKKERKEEEERVKRAAEQSWQEMVKQRTQVFGDLVEGEGEEGGDGGADALSEKMATMTKSYRNFSVGIVTRGEKVKKEEEEVEEGKEEEEEEGKEGKERNFRKTRKTIKFSDEKDDDDSDGSNVLIVGEKNGGKGEGKGGGILKPKSSFKFQSFDDIMKDLDLDSDEDDELGLKDVGDDDDEENENVFVV</sequence>
<dbReference type="Proteomes" id="UP001165082">
    <property type="component" value="Unassembled WGS sequence"/>
</dbReference>
<gene>
    <name evidence="3" type="ORF">TrRE_jg10007</name>
</gene>
<organism evidence="3 4">
    <name type="scientific">Triparma retinervis</name>
    <dbReference type="NCBI Taxonomy" id="2557542"/>
    <lineage>
        <taxon>Eukaryota</taxon>
        <taxon>Sar</taxon>
        <taxon>Stramenopiles</taxon>
        <taxon>Ochrophyta</taxon>
        <taxon>Bolidophyceae</taxon>
        <taxon>Parmales</taxon>
        <taxon>Triparmaceae</taxon>
        <taxon>Triparma</taxon>
    </lineage>
</organism>
<accession>A0A9W7ADJ1</accession>
<reference evidence="3" key="1">
    <citation type="submission" date="2022-07" db="EMBL/GenBank/DDBJ databases">
        <title>Genome analysis of Parmales, a sister group of diatoms, reveals the evolutionary specialization of diatoms from phago-mixotrophs to photoautotrophs.</title>
        <authorList>
            <person name="Ban H."/>
            <person name="Sato S."/>
            <person name="Yoshikawa S."/>
            <person name="Kazumasa Y."/>
            <person name="Nakamura Y."/>
            <person name="Ichinomiya M."/>
            <person name="Saitoh K."/>
            <person name="Sato N."/>
            <person name="Blanc-Mathieu R."/>
            <person name="Endo H."/>
            <person name="Kuwata A."/>
            <person name="Ogata H."/>
        </authorList>
    </citation>
    <scope>NUCLEOTIDE SEQUENCE</scope>
</reference>
<dbReference type="PROSITE" id="PS50096">
    <property type="entry name" value="IQ"/>
    <property type="match status" value="1"/>
</dbReference>
<protein>
    <recommendedName>
        <fullName evidence="2">PH domain-containing protein</fullName>
    </recommendedName>
</protein>
<feature type="compositionally biased region" description="Acidic residues" evidence="1">
    <location>
        <begin position="223"/>
        <end position="238"/>
    </location>
</feature>
<dbReference type="SMART" id="SM00233">
    <property type="entry name" value="PH"/>
    <property type="match status" value="1"/>
</dbReference>
<feature type="domain" description="PH" evidence="2">
    <location>
        <begin position="1"/>
        <end position="122"/>
    </location>
</feature>
<dbReference type="OrthoDB" id="193776at2759"/>
<evidence type="ECO:0000313" key="3">
    <source>
        <dbReference type="EMBL" id="GMH68641.1"/>
    </source>
</evidence>
<feature type="region of interest" description="Disordered" evidence="1">
    <location>
        <begin position="1902"/>
        <end position="1935"/>
    </location>
</feature>
<feature type="region of interest" description="Disordered" evidence="1">
    <location>
        <begin position="1969"/>
        <end position="1991"/>
    </location>
</feature>
<feature type="compositionally biased region" description="Acidic residues" evidence="1">
    <location>
        <begin position="2158"/>
        <end position="2171"/>
    </location>
</feature>
<feature type="region of interest" description="Disordered" evidence="1">
    <location>
        <begin position="2053"/>
        <end position="2128"/>
    </location>
</feature>
<proteinExistence type="predicted"/>
<evidence type="ECO:0000259" key="2">
    <source>
        <dbReference type="PROSITE" id="PS50003"/>
    </source>
</evidence>
<feature type="compositionally biased region" description="Acidic residues" evidence="1">
    <location>
        <begin position="2061"/>
        <end position="2074"/>
    </location>
</feature>
<name>A0A9W7ADJ1_9STRA</name>
<keyword evidence="4" id="KW-1185">Reference proteome</keyword>